<dbReference type="InterPro" id="IPR002467">
    <property type="entry name" value="Pept_M24A_MAP1"/>
</dbReference>
<dbReference type="Pfam" id="PF00557">
    <property type="entry name" value="Peptidase_M24"/>
    <property type="match status" value="1"/>
</dbReference>
<dbReference type="AlphaFoldDB" id="A0A239TIK5"/>
<gene>
    <name evidence="6 9" type="primary">map</name>
    <name evidence="9" type="ORF">SAMEA4364220_00691</name>
</gene>
<dbReference type="Gene3D" id="3.90.230.10">
    <property type="entry name" value="Creatinase/methionine aminopeptidase superfamily"/>
    <property type="match status" value="1"/>
</dbReference>
<evidence type="ECO:0000313" key="10">
    <source>
        <dbReference type="Proteomes" id="UP000215383"/>
    </source>
</evidence>
<dbReference type="InterPro" id="IPR001714">
    <property type="entry name" value="Pept_M24_MAP"/>
</dbReference>
<feature type="binding site" evidence="6">
    <location>
        <position position="217"/>
    </location>
    <ligand>
        <name>substrate</name>
    </ligand>
</feature>
<dbReference type="EMBL" id="LT906446">
    <property type="protein sequence ID" value="SNU97068.1"/>
    <property type="molecule type" value="Genomic_DNA"/>
</dbReference>
<proteinExistence type="inferred from homology"/>
<comment type="function">
    <text evidence="1 6">Removes the N-terminal methionine from nascent proteins. The N-terminal methionine is often cleaved when the second residue in the primary sequence is small and uncharged (Met-Ala-, Cys, Gly, Pro, Ser, Thr, or Val). Requires deformylation of the N(alpha)-formylated initiator methionine before it can be hydrolyzed.</text>
</comment>
<keyword evidence="3 6" id="KW-0645">Protease</keyword>
<dbReference type="Proteomes" id="UP000215383">
    <property type="component" value="Chromosome 1"/>
</dbReference>
<evidence type="ECO:0000256" key="7">
    <source>
        <dbReference type="RuleBase" id="RU003653"/>
    </source>
</evidence>
<protein>
    <recommendedName>
        <fullName evidence="6 7">Methionine aminopeptidase</fullName>
        <shortName evidence="6">MAP</shortName>
        <shortName evidence="6">MetAP</shortName>
        <ecNumber evidence="6 7">3.4.11.18</ecNumber>
    </recommendedName>
    <alternativeName>
        <fullName evidence="6">Peptidase M</fullName>
    </alternativeName>
</protein>
<comment type="cofactor">
    <cofactor evidence="6">
        <name>Co(2+)</name>
        <dbReference type="ChEBI" id="CHEBI:48828"/>
    </cofactor>
    <cofactor evidence="6">
        <name>Zn(2+)</name>
        <dbReference type="ChEBI" id="CHEBI:29105"/>
    </cofactor>
    <cofactor evidence="6">
        <name>Mn(2+)</name>
        <dbReference type="ChEBI" id="CHEBI:29035"/>
    </cofactor>
    <cofactor evidence="6">
        <name>Fe(2+)</name>
        <dbReference type="ChEBI" id="CHEBI:29033"/>
    </cofactor>
    <text evidence="6">Binds 2 divalent metal cations per subunit. Has a high-affinity and a low affinity metal-binding site. The true nature of the physiological cofactor is under debate. The enzyme is active with cobalt, zinc, manganese or divalent iron ions. Most likely, methionine aminopeptidases function as mononuclear Fe(2+)-metalloproteases under physiological conditions, and the catalytically relevant metal-binding site has been assigned to the histidine-containing high-affinity site.</text>
</comment>
<keyword evidence="4 6" id="KW-0479">Metal-binding</keyword>
<dbReference type="RefSeq" id="WP_027889726.1">
    <property type="nucleotide sequence ID" value="NZ_LT906446.1"/>
</dbReference>
<feature type="binding site" evidence="6">
    <location>
        <position position="243"/>
    </location>
    <ligand>
        <name>a divalent metal cation</name>
        <dbReference type="ChEBI" id="CHEBI:60240"/>
        <label>2</label>
        <note>catalytic</note>
    </ligand>
</feature>
<keyword evidence="10" id="KW-1185">Reference proteome</keyword>
<feature type="binding site" evidence="6">
    <location>
        <position position="275"/>
    </location>
    <ligand>
        <name>a divalent metal cation</name>
        <dbReference type="ChEBI" id="CHEBI:60240"/>
        <label>1</label>
    </ligand>
</feature>
<dbReference type="SUPFAM" id="SSF103642">
    <property type="entry name" value="Sec-C motif"/>
    <property type="match status" value="1"/>
</dbReference>
<evidence type="ECO:0000259" key="8">
    <source>
        <dbReference type="Pfam" id="PF00557"/>
    </source>
</evidence>
<feature type="binding site" evidence="6">
    <location>
        <position position="275"/>
    </location>
    <ligand>
        <name>a divalent metal cation</name>
        <dbReference type="ChEBI" id="CHEBI:60240"/>
        <label>2</label>
        <note>catalytic</note>
    </ligand>
</feature>
<keyword evidence="5 6" id="KW-0378">Hydrolase</keyword>
<evidence type="ECO:0000256" key="3">
    <source>
        <dbReference type="ARBA" id="ARBA00022670"/>
    </source>
</evidence>
<reference evidence="9 10" key="1">
    <citation type="submission" date="2017-06" db="EMBL/GenBank/DDBJ databases">
        <authorList>
            <consortium name="Pathogen Informatics"/>
        </authorList>
    </citation>
    <scope>NUCLEOTIDE SEQUENCE [LARGE SCALE GENOMIC DNA]</scope>
    <source>
        <strain evidence="9 10">NCTC10570</strain>
    </source>
</reference>
<dbReference type="InterPro" id="IPR004027">
    <property type="entry name" value="SEC_C_motif"/>
</dbReference>
<dbReference type="GO" id="GO:0070006">
    <property type="term" value="F:metalloaminopeptidase activity"/>
    <property type="evidence" value="ECO:0007669"/>
    <property type="project" value="UniProtKB-UniRule"/>
</dbReference>
<evidence type="ECO:0000256" key="4">
    <source>
        <dbReference type="ARBA" id="ARBA00022723"/>
    </source>
</evidence>
<feature type="binding site" evidence="6">
    <location>
        <position position="147"/>
    </location>
    <ligand>
        <name>a divalent metal cation</name>
        <dbReference type="ChEBI" id="CHEBI:60240"/>
        <label>2</label>
        <note>catalytic</note>
    </ligand>
</feature>
<dbReference type="PANTHER" id="PTHR43330:SF8">
    <property type="entry name" value="METHIONINE AMINOPEPTIDASE 1D, MITOCHONDRIAL"/>
    <property type="match status" value="1"/>
</dbReference>
<dbReference type="NCBIfam" id="NF008970">
    <property type="entry name" value="PRK12318.1"/>
    <property type="match status" value="1"/>
</dbReference>
<evidence type="ECO:0000256" key="5">
    <source>
        <dbReference type="ARBA" id="ARBA00022801"/>
    </source>
</evidence>
<feature type="domain" description="Peptidase M24" evidence="8">
    <location>
        <begin position="52"/>
        <end position="282"/>
    </location>
</feature>
<name>A0A239TIK5_9FIRM</name>
<dbReference type="SUPFAM" id="SSF55920">
    <property type="entry name" value="Creatinase/aminopeptidase"/>
    <property type="match status" value="1"/>
</dbReference>
<dbReference type="eggNOG" id="COG0024">
    <property type="taxonomic scope" value="Bacteria"/>
</dbReference>
<dbReference type="NCBIfam" id="TIGR00500">
    <property type="entry name" value="met_pdase_I"/>
    <property type="match status" value="1"/>
</dbReference>
<dbReference type="PANTHER" id="PTHR43330">
    <property type="entry name" value="METHIONINE AMINOPEPTIDASE"/>
    <property type="match status" value="1"/>
</dbReference>
<dbReference type="EC" id="3.4.11.18" evidence="6 7"/>
<dbReference type="HAMAP" id="MF_01974">
    <property type="entry name" value="MetAP_1"/>
    <property type="match status" value="1"/>
</dbReference>
<feature type="binding site" evidence="6">
    <location>
        <position position="118"/>
    </location>
    <ligand>
        <name>substrate</name>
    </ligand>
</feature>
<dbReference type="GO" id="GO:0046872">
    <property type="term" value="F:metal ion binding"/>
    <property type="evidence" value="ECO:0007669"/>
    <property type="project" value="UniProtKB-UniRule"/>
</dbReference>
<dbReference type="Pfam" id="PF02810">
    <property type="entry name" value="SEC-C"/>
    <property type="match status" value="1"/>
</dbReference>
<evidence type="ECO:0000256" key="2">
    <source>
        <dbReference type="ARBA" id="ARBA00022438"/>
    </source>
</evidence>
<dbReference type="InterPro" id="IPR000994">
    <property type="entry name" value="Pept_M24"/>
</dbReference>
<evidence type="ECO:0000313" key="9">
    <source>
        <dbReference type="EMBL" id="SNU97068.1"/>
    </source>
</evidence>
<evidence type="ECO:0000256" key="6">
    <source>
        <dbReference type="HAMAP-Rule" id="MF_01974"/>
    </source>
</evidence>
<accession>A0A239TIK5</accession>
<feature type="binding site" evidence="6">
    <location>
        <position position="147"/>
    </location>
    <ligand>
        <name>a divalent metal cation</name>
        <dbReference type="ChEBI" id="CHEBI:60240"/>
        <label>1</label>
    </ligand>
</feature>
<dbReference type="PRINTS" id="PR00599">
    <property type="entry name" value="MAPEPTIDASE"/>
</dbReference>
<organism evidence="9 10">
    <name type="scientific">Megamonas hypermegale</name>
    <dbReference type="NCBI Taxonomy" id="158847"/>
    <lineage>
        <taxon>Bacteria</taxon>
        <taxon>Bacillati</taxon>
        <taxon>Bacillota</taxon>
        <taxon>Negativicutes</taxon>
        <taxon>Selenomonadales</taxon>
        <taxon>Selenomonadaceae</taxon>
        <taxon>Megamonas</taxon>
    </lineage>
</organism>
<dbReference type="GO" id="GO:0006508">
    <property type="term" value="P:proteolysis"/>
    <property type="evidence" value="ECO:0007669"/>
    <property type="project" value="UniProtKB-KW"/>
</dbReference>
<feature type="binding site" evidence="6">
    <location>
        <position position="210"/>
    </location>
    <ligand>
        <name>a divalent metal cation</name>
        <dbReference type="ChEBI" id="CHEBI:60240"/>
        <label>2</label>
        <note>catalytic</note>
    </ligand>
</feature>
<dbReference type="GeneID" id="78506716"/>
<keyword evidence="2 6" id="KW-0031">Aminopeptidase</keyword>
<evidence type="ECO:0000256" key="1">
    <source>
        <dbReference type="ARBA" id="ARBA00002521"/>
    </source>
</evidence>
<comment type="similarity">
    <text evidence="6">Belongs to the peptidase M24A family. Methionine aminopeptidase type 1 subfamily.</text>
</comment>
<feature type="binding site" evidence="6">
    <location>
        <position position="136"/>
    </location>
    <ligand>
        <name>a divalent metal cation</name>
        <dbReference type="ChEBI" id="CHEBI:60240"/>
        <label>1</label>
    </ligand>
</feature>
<dbReference type="InterPro" id="IPR036005">
    <property type="entry name" value="Creatinase/aminopeptidase-like"/>
</dbReference>
<comment type="subunit">
    <text evidence="6">Monomer.</text>
</comment>
<sequence length="290" mass="31986">MLDTDLCWCGSGKQYAECHKSFDERLNSIKLKKFRGQCRPPRQIIKNEKDIEGIRKSGIINNGALDLIAENICAGMDTETVNLLAHNYIVEHGGIPACLNYEGYPKSICVSINNVVCHGIPSRDIVLKDGDIVNVDVTTILDGYYADASRMFMIGDVSPKAKKLVEVTKECMELGIKALKPWGFIGDVGAAIQYYAHKNGYSIVEVLGGHGVGKEFHEEPFVAHFGKQNTGMLLVPGMVLTVEPMINMGKKDVVIDPLDNWTIYTKDGSLSAQWEKTVLITETGTEILAY</sequence>
<dbReference type="GO" id="GO:0004239">
    <property type="term" value="F:initiator methionyl aminopeptidase activity"/>
    <property type="evidence" value="ECO:0007669"/>
    <property type="project" value="UniProtKB-UniRule"/>
</dbReference>
<comment type="catalytic activity">
    <reaction evidence="6 7">
        <text>Release of N-terminal amino acids, preferentially methionine, from peptides and arylamides.</text>
        <dbReference type="EC" id="3.4.11.18"/>
    </reaction>
</comment>
<dbReference type="CDD" id="cd01086">
    <property type="entry name" value="MetAP1"/>
    <property type="match status" value="1"/>
</dbReference>